<reference evidence="1" key="1">
    <citation type="submission" date="2014-11" db="EMBL/GenBank/DDBJ databases">
        <authorList>
            <person name="Amaro Gonzalez C."/>
        </authorList>
    </citation>
    <scope>NUCLEOTIDE SEQUENCE</scope>
</reference>
<protein>
    <submittedName>
        <fullName evidence="1">Uncharacterized protein</fullName>
    </submittedName>
</protein>
<name>A0A0E9TXU8_ANGAN</name>
<evidence type="ECO:0000313" key="1">
    <source>
        <dbReference type="EMBL" id="JAH58356.1"/>
    </source>
</evidence>
<sequence>MRFYFSGNQ</sequence>
<organism evidence="1">
    <name type="scientific">Anguilla anguilla</name>
    <name type="common">European freshwater eel</name>
    <name type="synonym">Muraena anguilla</name>
    <dbReference type="NCBI Taxonomy" id="7936"/>
    <lineage>
        <taxon>Eukaryota</taxon>
        <taxon>Metazoa</taxon>
        <taxon>Chordata</taxon>
        <taxon>Craniata</taxon>
        <taxon>Vertebrata</taxon>
        <taxon>Euteleostomi</taxon>
        <taxon>Actinopterygii</taxon>
        <taxon>Neopterygii</taxon>
        <taxon>Teleostei</taxon>
        <taxon>Anguilliformes</taxon>
        <taxon>Anguillidae</taxon>
        <taxon>Anguilla</taxon>
    </lineage>
</organism>
<proteinExistence type="predicted"/>
<reference evidence="1" key="2">
    <citation type="journal article" date="2015" name="Fish Shellfish Immunol.">
        <title>Early steps in the European eel (Anguilla anguilla)-Vibrio vulnificus interaction in the gills: Role of the RtxA13 toxin.</title>
        <authorList>
            <person name="Callol A."/>
            <person name="Pajuelo D."/>
            <person name="Ebbesson L."/>
            <person name="Teles M."/>
            <person name="MacKenzie S."/>
            <person name="Amaro C."/>
        </authorList>
    </citation>
    <scope>NUCLEOTIDE SEQUENCE</scope>
</reference>
<dbReference type="EMBL" id="GBXM01050221">
    <property type="protein sequence ID" value="JAH58356.1"/>
    <property type="molecule type" value="Transcribed_RNA"/>
</dbReference>
<accession>A0A0E9TXU8</accession>